<dbReference type="Proteomes" id="UP000001343">
    <property type="component" value="Unassembled WGS sequence"/>
</dbReference>
<keyword evidence="1" id="KW-0472">Membrane</keyword>
<comment type="caution">
    <text evidence="2">The sequence shown here is derived from an EMBL/GenBank/DDBJ whole genome shotgun (WGS) entry which is preliminary data.</text>
</comment>
<dbReference type="EMBL" id="AKWM02000049">
    <property type="protein sequence ID" value="EKR99595.1"/>
    <property type="molecule type" value="Genomic_DNA"/>
</dbReference>
<protein>
    <submittedName>
        <fullName evidence="2">Uncharacterized protein</fullName>
    </submittedName>
</protein>
<reference evidence="2 3" key="1">
    <citation type="journal article" date="2014" name="Int. J. Syst. Evol. Microbiol.">
        <title>Leptospira mayottensis sp. nov., a pathogenic species of the genus Leptospira isolated from humans.</title>
        <authorList>
            <person name="Bourhy P."/>
            <person name="Collet L."/>
            <person name="Brisse S."/>
            <person name="Picardeau M."/>
        </authorList>
    </citation>
    <scope>NUCLEOTIDE SEQUENCE [LARGE SCALE GENOMIC DNA]</scope>
    <source>
        <strain evidence="2 3">200901122</strain>
    </source>
</reference>
<organism evidence="2 3">
    <name type="scientific">Leptospira mayottensis 200901122</name>
    <dbReference type="NCBI Taxonomy" id="1193010"/>
    <lineage>
        <taxon>Bacteria</taxon>
        <taxon>Pseudomonadati</taxon>
        <taxon>Spirochaetota</taxon>
        <taxon>Spirochaetia</taxon>
        <taxon>Leptospirales</taxon>
        <taxon>Leptospiraceae</taxon>
        <taxon>Leptospira</taxon>
    </lineage>
</organism>
<feature type="transmembrane region" description="Helical" evidence="1">
    <location>
        <begin position="20"/>
        <end position="42"/>
    </location>
</feature>
<proteinExistence type="predicted"/>
<evidence type="ECO:0000313" key="2">
    <source>
        <dbReference type="EMBL" id="EKR99595.1"/>
    </source>
</evidence>
<accession>A0AA87MPX1</accession>
<keyword evidence="1" id="KW-1133">Transmembrane helix</keyword>
<evidence type="ECO:0000256" key="1">
    <source>
        <dbReference type="SAM" id="Phobius"/>
    </source>
</evidence>
<evidence type="ECO:0000313" key="3">
    <source>
        <dbReference type="Proteomes" id="UP000001343"/>
    </source>
</evidence>
<gene>
    <name evidence="2" type="ORF">LEP1GSC125_3296</name>
</gene>
<dbReference type="AlphaFoldDB" id="A0AA87MPX1"/>
<sequence length="43" mass="4936">MKWKIVLFNQIGKYSQLESLRIISLRGILAFFIFGGCVESSLE</sequence>
<keyword evidence="1" id="KW-0812">Transmembrane</keyword>
<name>A0AA87MPX1_9LEPT</name>